<evidence type="ECO:0000313" key="2">
    <source>
        <dbReference type="Proteomes" id="UP000095472"/>
    </source>
</evidence>
<organism evidence="1 2">
    <name type="scientific">Desertifilum tharense IPPAS B-1220</name>
    <dbReference type="NCBI Taxonomy" id="1781255"/>
    <lineage>
        <taxon>Bacteria</taxon>
        <taxon>Bacillati</taxon>
        <taxon>Cyanobacteriota</taxon>
        <taxon>Cyanophyceae</taxon>
        <taxon>Desertifilales</taxon>
        <taxon>Desertifilaceae</taxon>
        <taxon>Desertifilum</taxon>
    </lineage>
</organism>
<sequence>MFGINWRSRTIRRLGLSLLSAMLILGTVSCGDRAEAPPGLPLTSNSTSQTAKNIAEVSPPEVIQQLRQTLEVYQPQVKILSPQLNEVLTDTSVSVRLQVQDLPLFKDEKWGLGTHLHVILDNQPYKAVYDTSQPLVFEDLSPGTHTIRAFASRPWHESFKNEGAYAQTTFHIFARTQDNDPELKKPLLTYSRPVGTYGAEPILLDYYLTNAPLHLVAQEKPNDDILDWKIRATVNGESFIIDQWQPLYLKGFKPGKNWVELELLDEFGNPIENEFNNTVRLITYEPRGKDTLAKLTRGELSTSEVRSIVDRSYTAPPSPVVPTPVPTPKAFPTLPEIVESPEPEVQPSETPQPTSFFNRFRQPKSTAPTVLPSQPEVAPSLPEVLETPSPEPEIELPLPEVQPSETPQPTGLFNRFRQPKSTAPTVLPSQPEVAPSLPEVLETPSPEPEVELPLPEVQPSETPQPTGLFNRFRQPKSTAPTVLPSQPEVAPSLPEVLETPSPEPEIELPLPEVQPSETPQPTGLFNRFRQPKSTAPTVLPSQPEVAPSLPEVLETPSPEPEIELPLPEVQPSETPQPEATPASEPNPPGNF</sequence>
<proteinExistence type="predicted"/>
<name>A0ACD5GUE5_9CYAN</name>
<protein>
    <submittedName>
        <fullName evidence="1">Uncharacterized protein</fullName>
    </submittedName>
</protein>
<dbReference type="EMBL" id="CP182909">
    <property type="protein sequence ID" value="XPM64342.1"/>
    <property type="molecule type" value="Genomic_DNA"/>
</dbReference>
<evidence type="ECO:0000313" key="1">
    <source>
        <dbReference type="EMBL" id="XPM64342.1"/>
    </source>
</evidence>
<dbReference type="Proteomes" id="UP000095472">
    <property type="component" value="Chromosome"/>
</dbReference>
<keyword evidence="2" id="KW-1185">Reference proteome</keyword>
<accession>A0ACD5GUE5</accession>
<reference evidence="1 2" key="1">
    <citation type="journal article" date="2016" name="Genome Announc.">
        <title>Draft Genome Sequence of the Thermotolerant Cyanobacterium Desertifilum sp. IPPAS B-1220.</title>
        <authorList>
            <person name="Mironov K.S."/>
            <person name="Sinetova M.A."/>
            <person name="Bolatkhan K."/>
            <person name="Zayadan B.K."/>
            <person name="Ustinova V.V."/>
            <person name="Kupriyanova E.V."/>
            <person name="Skrypnik A.N."/>
            <person name="Gogoleva N.E."/>
            <person name="Gogolev Y.V."/>
            <person name="Los D.A."/>
        </authorList>
    </citation>
    <scope>NUCLEOTIDE SEQUENCE [LARGE SCALE GENOMIC DNA]</scope>
    <source>
        <strain evidence="1 2">IPPAS B-1220</strain>
    </source>
</reference>
<gene>
    <name evidence="1" type="ORF">BH720_036375</name>
</gene>